<dbReference type="PANTHER" id="PTHR33144">
    <property type="entry name" value="OS10G0409366 PROTEIN-RELATED"/>
    <property type="match status" value="1"/>
</dbReference>
<protein>
    <submittedName>
        <fullName evidence="1">Uncharacterized protein</fullName>
    </submittedName>
</protein>
<dbReference type="AlphaFoldDB" id="A0A6V7Q5U0"/>
<proteinExistence type="predicted"/>
<dbReference type="InterPro" id="IPR004252">
    <property type="entry name" value="Probable_transposase_24"/>
</dbReference>
<gene>
    <name evidence="1" type="ORF">CB5_LOCUS21795</name>
</gene>
<organism evidence="1">
    <name type="scientific">Ananas comosus var. bracteatus</name>
    <name type="common">red pineapple</name>
    <dbReference type="NCBI Taxonomy" id="296719"/>
    <lineage>
        <taxon>Eukaryota</taxon>
        <taxon>Viridiplantae</taxon>
        <taxon>Streptophyta</taxon>
        <taxon>Embryophyta</taxon>
        <taxon>Tracheophyta</taxon>
        <taxon>Spermatophyta</taxon>
        <taxon>Magnoliopsida</taxon>
        <taxon>Liliopsida</taxon>
        <taxon>Poales</taxon>
        <taxon>Bromeliaceae</taxon>
        <taxon>Bromelioideae</taxon>
        <taxon>Ananas</taxon>
    </lineage>
</organism>
<reference evidence="1" key="1">
    <citation type="submission" date="2020-07" db="EMBL/GenBank/DDBJ databases">
        <authorList>
            <person name="Lin J."/>
        </authorList>
    </citation>
    <scope>NUCLEOTIDE SEQUENCE</scope>
</reference>
<evidence type="ECO:0000313" key="1">
    <source>
        <dbReference type="EMBL" id="CAD1838584.1"/>
    </source>
</evidence>
<dbReference type="PANTHER" id="PTHR33144:SF45">
    <property type="entry name" value="TRANSPOSASE TNP1_EN_SPM-LIKE DOMAIN-CONTAINING PROTEIN"/>
    <property type="match status" value="1"/>
</dbReference>
<accession>A0A6V7Q5U0</accession>
<sequence length="111" mass="13430">MSIEKKWREFKSKLKKLHYDTHKTYEEKIAACDSRVHPKEWEFLVKYWDSQIHSTKNKASRAMRNTTHTTGTKSFASVRAEMAKKNNHVQSRRHELYIIKNTHHEEWQAFK</sequence>
<name>A0A6V7Q5U0_ANACO</name>
<dbReference type="EMBL" id="LR862133">
    <property type="protein sequence ID" value="CAD1838584.1"/>
    <property type="molecule type" value="Genomic_DNA"/>
</dbReference>
<dbReference type="Pfam" id="PF03004">
    <property type="entry name" value="Transposase_24"/>
    <property type="match status" value="1"/>
</dbReference>